<evidence type="ECO:0000313" key="2">
    <source>
        <dbReference type="EMBL" id="GAA1513961.1"/>
    </source>
</evidence>
<sequence length="293" mass="31533">MWDLGMTIEVETPAVGGLELVVARLAEWQVDGGAVQLHPGDLGWFWRYGAEQTAAAVRTWARDGELLAVGMLDEPDLLRVAIAPGAQEDEELARRIAADVADPAAGVLVEGKVYLETPNDSRVRDLLFVAGWELDDPWQPLERDLAEPVEDSGLAVEIVTAETAAVRVGVQRASFDGSTFSEERWHAMAGGTPYARARCLIGRDAAGEAVGAITVWSAGKGRPGLIEPLGVHRNHRGHGYGRAMTLAGAAALRELGASRAQVLTPCFNEGAIATYRSAGFELLPQRRDQYRKA</sequence>
<organism evidence="2 3">
    <name type="scientific">Kribbella lupini</name>
    <dbReference type="NCBI Taxonomy" id="291602"/>
    <lineage>
        <taxon>Bacteria</taxon>
        <taxon>Bacillati</taxon>
        <taxon>Actinomycetota</taxon>
        <taxon>Actinomycetes</taxon>
        <taxon>Propionibacteriales</taxon>
        <taxon>Kribbellaceae</taxon>
        <taxon>Kribbella</taxon>
    </lineage>
</organism>
<name>A0ABP4L4B0_9ACTN</name>
<dbReference type="InterPro" id="IPR016181">
    <property type="entry name" value="Acyl_CoA_acyltransferase"/>
</dbReference>
<dbReference type="PROSITE" id="PS51186">
    <property type="entry name" value="GNAT"/>
    <property type="match status" value="1"/>
</dbReference>
<proteinExistence type="predicted"/>
<dbReference type="Pfam" id="PF00583">
    <property type="entry name" value="Acetyltransf_1"/>
    <property type="match status" value="1"/>
</dbReference>
<accession>A0ABP4L4B0</accession>
<reference evidence="3" key="1">
    <citation type="journal article" date="2019" name="Int. J. Syst. Evol. Microbiol.">
        <title>The Global Catalogue of Microorganisms (GCM) 10K type strain sequencing project: providing services to taxonomists for standard genome sequencing and annotation.</title>
        <authorList>
            <consortium name="The Broad Institute Genomics Platform"/>
            <consortium name="The Broad Institute Genome Sequencing Center for Infectious Disease"/>
            <person name="Wu L."/>
            <person name="Ma J."/>
        </authorList>
    </citation>
    <scope>NUCLEOTIDE SEQUENCE [LARGE SCALE GENOMIC DNA]</scope>
    <source>
        <strain evidence="3">JCM 14303</strain>
    </source>
</reference>
<comment type="caution">
    <text evidence="2">The sequence shown here is derived from an EMBL/GenBank/DDBJ whole genome shotgun (WGS) entry which is preliminary data.</text>
</comment>
<gene>
    <name evidence="2" type="ORF">GCM10009741_10210</name>
</gene>
<protein>
    <recommendedName>
        <fullName evidence="1">N-acetyltransferase domain-containing protein</fullName>
    </recommendedName>
</protein>
<dbReference type="EMBL" id="BAAANC010000001">
    <property type="protein sequence ID" value="GAA1513961.1"/>
    <property type="molecule type" value="Genomic_DNA"/>
</dbReference>
<dbReference type="SUPFAM" id="SSF55729">
    <property type="entry name" value="Acyl-CoA N-acyltransferases (Nat)"/>
    <property type="match status" value="1"/>
</dbReference>
<dbReference type="InterPro" id="IPR000182">
    <property type="entry name" value="GNAT_dom"/>
</dbReference>
<feature type="domain" description="N-acetyltransferase" evidence="1">
    <location>
        <begin position="154"/>
        <end position="293"/>
    </location>
</feature>
<dbReference type="CDD" id="cd04301">
    <property type="entry name" value="NAT_SF"/>
    <property type="match status" value="1"/>
</dbReference>
<dbReference type="Gene3D" id="3.40.630.30">
    <property type="match status" value="1"/>
</dbReference>
<keyword evidence="3" id="KW-1185">Reference proteome</keyword>
<evidence type="ECO:0000313" key="3">
    <source>
        <dbReference type="Proteomes" id="UP001500363"/>
    </source>
</evidence>
<evidence type="ECO:0000259" key="1">
    <source>
        <dbReference type="PROSITE" id="PS51186"/>
    </source>
</evidence>
<dbReference type="Proteomes" id="UP001500363">
    <property type="component" value="Unassembled WGS sequence"/>
</dbReference>